<dbReference type="InterPro" id="IPR025388">
    <property type="entry name" value="Alginate_export_dom"/>
</dbReference>
<keyword evidence="1" id="KW-0732">Signal</keyword>
<evidence type="ECO:0000256" key="1">
    <source>
        <dbReference type="SAM" id="SignalP"/>
    </source>
</evidence>
<evidence type="ECO:0000259" key="2">
    <source>
        <dbReference type="Pfam" id="PF13372"/>
    </source>
</evidence>
<feature type="signal peptide" evidence="1">
    <location>
        <begin position="1"/>
        <end position="21"/>
    </location>
</feature>
<name>A0ABV6L012_9SPHI</name>
<feature type="chain" id="PRO_5045061468" evidence="1">
    <location>
        <begin position="22"/>
        <end position="456"/>
    </location>
</feature>
<protein>
    <submittedName>
        <fullName evidence="3">Alginate export family protein</fullName>
    </submittedName>
</protein>
<gene>
    <name evidence="3" type="ORF">ACFFGT_02575</name>
</gene>
<comment type="caution">
    <text evidence="3">The sequence shown here is derived from an EMBL/GenBank/DDBJ whole genome shotgun (WGS) entry which is preliminary data.</text>
</comment>
<proteinExistence type="predicted"/>
<dbReference type="Proteomes" id="UP001589828">
    <property type="component" value="Unassembled WGS sequence"/>
</dbReference>
<evidence type="ECO:0000313" key="4">
    <source>
        <dbReference type="Proteomes" id="UP001589828"/>
    </source>
</evidence>
<organism evidence="3 4">
    <name type="scientific">Mucilaginibacter angelicae</name>
    <dbReference type="NCBI Taxonomy" id="869718"/>
    <lineage>
        <taxon>Bacteria</taxon>
        <taxon>Pseudomonadati</taxon>
        <taxon>Bacteroidota</taxon>
        <taxon>Sphingobacteriia</taxon>
        <taxon>Sphingobacteriales</taxon>
        <taxon>Sphingobacteriaceae</taxon>
        <taxon>Mucilaginibacter</taxon>
    </lineage>
</organism>
<feature type="domain" description="Alginate export" evidence="2">
    <location>
        <begin position="60"/>
        <end position="447"/>
    </location>
</feature>
<dbReference type="Pfam" id="PF13372">
    <property type="entry name" value="Alginate_exp"/>
    <property type="match status" value="1"/>
</dbReference>
<evidence type="ECO:0000313" key="3">
    <source>
        <dbReference type="EMBL" id="MFC0513060.1"/>
    </source>
</evidence>
<dbReference type="RefSeq" id="WP_377020933.1">
    <property type="nucleotide sequence ID" value="NZ_JBHLTS010000004.1"/>
</dbReference>
<reference evidence="3 4" key="1">
    <citation type="submission" date="2024-09" db="EMBL/GenBank/DDBJ databases">
        <authorList>
            <person name="Sun Q."/>
            <person name="Mori K."/>
        </authorList>
    </citation>
    <scope>NUCLEOTIDE SEQUENCE [LARGE SCALE GENOMIC DNA]</scope>
    <source>
        <strain evidence="3 4">NCAIM B.02415</strain>
    </source>
</reference>
<sequence length="456" mass="51498">MKKTILIICVLFLFGRQSVLAQSFKLMRYDEDYSALKSDTSGKIYNKIKYIGLSANRSIYLSVGGEIRYEYAGKMDENWIAGQGYNYSLLQRYSLNTNLQMGSRFRVFAQINSGLENGSKYGPAPVDEDKLNVQDLFAELKVWQKDDQSISIRAGRQELNYGSGRLISVREGTNLRLYFTGAKATYKSGLFSVDGFAMMADQVNPGVFDNKPTHQVNLWGAYSTLIIRKGGNFDFYYLGTQNSNHRFEEGVADETRHTIAARYWNYGGGFIYNLEGAYQFGTFGKGKINAWTAAVDIGYVFDQLKGKPSINLRNDYISGDQKQGDGNLQTFNPLYPKGGYFGFNPLIGPANLIDLHPYTTYSLSSKCDLQADVVFNWRYSIQDGLYRPSGNFNLPGAGSSQKYIGTTYLVSADYRFSRFFSLSSGAQYFRTGAFIQDVVKPTANSWFYNLQFTFKF</sequence>
<keyword evidence="4" id="KW-1185">Reference proteome</keyword>
<dbReference type="EMBL" id="JBHLTS010000004">
    <property type="protein sequence ID" value="MFC0513060.1"/>
    <property type="molecule type" value="Genomic_DNA"/>
</dbReference>
<accession>A0ABV6L012</accession>